<evidence type="ECO:0000313" key="4">
    <source>
        <dbReference type="EMBL" id="SFL18174.1"/>
    </source>
</evidence>
<dbReference type="InterPro" id="IPR002525">
    <property type="entry name" value="Transp_IS110-like_N"/>
</dbReference>
<dbReference type="AlphaFoldDB" id="A0A1I4FJS8"/>
<proteinExistence type="predicted"/>
<dbReference type="Proteomes" id="UP000323300">
    <property type="component" value="Unassembled WGS sequence"/>
</dbReference>
<accession>A0A1I4FJS8</accession>
<name>A0A1I4FJS8_9HYPH</name>
<dbReference type="EMBL" id="FOSL01000056">
    <property type="protein sequence ID" value="SFL20233.1"/>
    <property type="molecule type" value="Genomic_DNA"/>
</dbReference>
<dbReference type="RefSeq" id="WP_149764404.1">
    <property type="nucleotide sequence ID" value="NZ_BSPE01000083.1"/>
</dbReference>
<dbReference type="NCBIfam" id="NF033542">
    <property type="entry name" value="transpos_IS110"/>
    <property type="match status" value="1"/>
</dbReference>
<organism evidence="4 6">
    <name type="scientific">Neomesorhizobium albiziae</name>
    <dbReference type="NCBI Taxonomy" id="335020"/>
    <lineage>
        <taxon>Bacteria</taxon>
        <taxon>Pseudomonadati</taxon>
        <taxon>Pseudomonadota</taxon>
        <taxon>Alphaproteobacteria</taxon>
        <taxon>Hyphomicrobiales</taxon>
        <taxon>Phyllobacteriaceae</taxon>
        <taxon>Neomesorhizobium</taxon>
    </lineage>
</organism>
<dbReference type="EMBL" id="FOSL01000049">
    <property type="protein sequence ID" value="SFL18174.1"/>
    <property type="molecule type" value="Genomic_DNA"/>
</dbReference>
<dbReference type="InterPro" id="IPR003346">
    <property type="entry name" value="Transposase_20"/>
</dbReference>
<dbReference type="PANTHER" id="PTHR33055:SF3">
    <property type="entry name" value="PUTATIVE TRANSPOSASE FOR IS117-RELATED"/>
    <property type="match status" value="1"/>
</dbReference>
<dbReference type="OrthoDB" id="5289737at2"/>
<feature type="domain" description="Transposase IS116/IS110/IS902 C-terminal" evidence="3">
    <location>
        <begin position="211"/>
        <end position="288"/>
    </location>
</feature>
<dbReference type="PANTHER" id="PTHR33055">
    <property type="entry name" value="TRANSPOSASE FOR INSERTION SEQUENCE ELEMENT IS1111A"/>
    <property type="match status" value="1"/>
</dbReference>
<gene>
    <name evidence="4" type="ORF">SAMN04488498_14912</name>
    <name evidence="5" type="ORF">SAMN04488498_1562</name>
</gene>
<dbReference type="Pfam" id="PF02371">
    <property type="entry name" value="Transposase_20"/>
    <property type="match status" value="1"/>
</dbReference>
<feature type="coiled-coil region" evidence="1">
    <location>
        <begin position="179"/>
        <end position="206"/>
    </location>
</feature>
<dbReference type="GO" id="GO:0004803">
    <property type="term" value="F:transposase activity"/>
    <property type="evidence" value="ECO:0007669"/>
    <property type="project" value="InterPro"/>
</dbReference>
<evidence type="ECO:0000259" key="3">
    <source>
        <dbReference type="Pfam" id="PF02371"/>
    </source>
</evidence>
<feature type="domain" description="Transposase IS110-like N-terminal" evidence="2">
    <location>
        <begin position="7"/>
        <end position="142"/>
    </location>
</feature>
<dbReference type="Pfam" id="PF01548">
    <property type="entry name" value="DEDD_Tnp_IS110"/>
    <property type="match status" value="1"/>
</dbReference>
<keyword evidence="6" id="KW-1185">Reference proteome</keyword>
<reference evidence="4 6" key="1">
    <citation type="submission" date="2016-10" db="EMBL/GenBank/DDBJ databases">
        <authorList>
            <person name="Varghese N."/>
            <person name="Submissions S."/>
        </authorList>
    </citation>
    <scope>NUCLEOTIDE SEQUENCE [LARGE SCALE GENOMIC DNA]</scope>
    <source>
        <strain evidence="4 6">DSM 21822</strain>
    </source>
</reference>
<evidence type="ECO:0000259" key="2">
    <source>
        <dbReference type="Pfam" id="PF01548"/>
    </source>
</evidence>
<dbReference type="GO" id="GO:0006313">
    <property type="term" value="P:DNA transposition"/>
    <property type="evidence" value="ECO:0007669"/>
    <property type="project" value="InterPro"/>
</dbReference>
<evidence type="ECO:0000256" key="1">
    <source>
        <dbReference type="SAM" id="Coils"/>
    </source>
</evidence>
<evidence type="ECO:0000313" key="5">
    <source>
        <dbReference type="EMBL" id="SFL20233.1"/>
    </source>
</evidence>
<protein>
    <submittedName>
        <fullName evidence="4">Transposase</fullName>
    </submittedName>
</protein>
<keyword evidence="1" id="KW-0175">Coiled coil</keyword>
<dbReference type="GO" id="GO:0003677">
    <property type="term" value="F:DNA binding"/>
    <property type="evidence" value="ECO:0007669"/>
    <property type="project" value="InterPro"/>
</dbReference>
<sequence>MEQIIRIGMDTSKHVFQLHGVNAAEQPVLRKKLRRKEMLEFFRKLPATVIAIEACGGSHHWARLLSTFGHEVKLIAAQLVKPYVKRGKNDAADAEALCEAMSRPTMRFVPAKSAEQQASLMLIGMRDRLVRNKTQLANSIRGYAAEFGLTAAKGMCKVELLLDRIAADETLPTLARDLFAIHAKEYQQLQEELDDIEAKLMTWHRADECSRRLAQIPGVGPIGASLLMMKTPGPEMFKSGRHFSAWIGLTPKDHSTAGRVRLGVITRAGDEALRSTLVLGATSLLRRVREGHGRNTSPWLLELLKRKSPKLAAVALANKIARIAWKMMVTGEAYRKNTVPAALACAA</sequence>
<dbReference type="InterPro" id="IPR047650">
    <property type="entry name" value="Transpos_IS110"/>
</dbReference>
<evidence type="ECO:0000313" key="6">
    <source>
        <dbReference type="Proteomes" id="UP000323300"/>
    </source>
</evidence>